<dbReference type="Gene3D" id="3.90.79.10">
    <property type="entry name" value="Nucleoside Triphosphate Pyrophosphohydrolase"/>
    <property type="match status" value="1"/>
</dbReference>
<gene>
    <name evidence="1" type="ORF">SAMN02910418_01879</name>
</gene>
<sequence>MSGVASSDRGPWLDPERLELIRASVPLLYVEAIPVRLADDGAITHVGLLLGAPRSDRIERALVSGRVLYLETIRQALQRNLDKDLGPMALPQLPTSLVPFTVRQYFPHTLDGEGGQVSYDPRQHAVSLVYVVPIAGDVQVDGDCLGFDWYPIADASSASLATELASGHAEIIAQLAASCR</sequence>
<keyword evidence="2" id="KW-1185">Reference proteome</keyword>
<proteinExistence type="predicted"/>
<evidence type="ECO:0000313" key="2">
    <source>
        <dbReference type="Proteomes" id="UP000199288"/>
    </source>
</evidence>
<dbReference type="RefSeq" id="WP_092565246.1">
    <property type="nucleotide sequence ID" value="NZ_FNQV01000011.1"/>
</dbReference>
<reference evidence="2" key="1">
    <citation type="submission" date="2016-10" db="EMBL/GenBank/DDBJ databases">
        <authorList>
            <person name="Varghese N."/>
            <person name="Submissions S."/>
        </authorList>
    </citation>
    <scope>NUCLEOTIDE SEQUENCE [LARGE SCALE GENOMIC DNA]</scope>
    <source>
        <strain evidence="2">KPR-1</strain>
    </source>
</reference>
<organism evidence="1 2">
    <name type="scientific">Bowdeniella nasicola</name>
    <dbReference type="NCBI Taxonomy" id="208480"/>
    <lineage>
        <taxon>Bacteria</taxon>
        <taxon>Bacillati</taxon>
        <taxon>Actinomycetota</taxon>
        <taxon>Actinomycetes</taxon>
        <taxon>Actinomycetales</taxon>
        <taxon>Actinomycetaceae</taxon>
        <taxon>Bowdeniella</taxon>
    </lineage>
</organism>
<dbReference type="OrthoDB" id="3266865at2"/>
<evidence type="ECO:0008006" key="3">
    <source>
        <dbReference type="Google" id="ProtNLM"/>
    </source>
</evidence>
<dbReference type="AlphaFoldDB" id="A0A1H4C5C6"/>
<dbReference type="Pfam" id="PF16262">
    <property type="entry name" value="DUF4916"/>
    <property type="match status" value="1"/>
</dbReference>
<protein>
    <recommendedName>
        <fullName evidence="3">DUF4916 domain-containing protein</fullName>
    </recommendedName>
</protein>
<evidence type="ECO:0000313" key="1">
    <source>
        <dbReference type="EMBL" id="SEA55540.1"/>
    </source>
</evidence>
<dbReference type="EMBL" id="FNQV01000011">
    <property type="protein sequence ID" value="SEA55540.1"/>
    <property type="molecule type" value="Genomic_DNA"/>
</dbReference>
<accession>A0A1H4C5C6</accession>
<dbReference type="Proteomes" id="UP000199288">
    <property type="component" value="Unassembled WGS sequence"/>
</dbReference>
<name>A0A1H4C5C6_9ACTO</name>
<dbReference type="InterPro" id="IPR032582">
    <property type="entry name" value="DUF4916"/>
</dbReference>